<proteinExistence type="predicted"/>
<dbReference type="RefSeq" id="XP_018184671.1">
    <property type="nucleotide sequence ID" value="XM_018333508.1"/>
</dbReference>
<gene>
    <name evidence="1" type="ORF">L228DRAFT_251204</name>
</gene>
<evidence type="ECO:0000313" key="2">
    <source>
        <dbReference type="Proteomes" id="UP000076632"/>
    </source>
</evidence>
<organism evidence="1 2">
    <name type="scientific">Xylona heveae (strain CBS 132557 / TC161)</name>
    <dbReference type="NCBI Taxonomy" id="1328760"/>
    <lineage>
        <taxon>Eukaryota</taxon>
        <taxon>Fungi</taxon>
        <taxon>Dikarya</taxon>
        <taxon>Ascomycota</taxon>
        <taxon>Pezizomycotina</taxon>
        <taxon>Xylonomycetes</taxon>
        <taxon>Xylonales</taxon>
        <taxon>Xylonaceae</taxon>
        <taxon>Xylona</taxon>
    </lineage>
</organism>
<accession>A0A164ZHQ4</accession>
<dbReference type="AlphaFoldDB" id="A0A164ZHQ4"/>
<reference evidence="1 2" key="1">
    <citation type="journal article" date="2016" name="Fungal Biol.">
        <title>The genome of Xylona heveae provides a window into fungal endophytism.</title>
        <authorList>
            <person name="Gazis R."/>
            <person name="Kuo A."/>
            <person name="Riley R."/>
            <person name="LaButti K."/>
            <person name="Lipzen A."/>
            <person name="Lin J."/>
            <person name="Amirebrahimi M."/>
            <person name="Hesse C.N."/>
            <person name="Spatafora J.W."/>
            <person name="Henrissat B."/>
            <person name="Hainaut M."/>
            <person name="Grigoriev I.V."/>
            <person name="Hibbett D.S."/>
        </authorList>
    </citation>
    <scope>NUCLEOTIDE SEQUENCE [LARGE SCALE GENOMIC DNA]</scope>
    <source>
        <strain evidence="1 2">TC161</strain>
    </source>
</reference>
<protein>
    <submittedName>
        <fullName evidence="1">Uncharacterized protein</fullName>
    </submittedName>
</protein>
<evidence type="ECO:0000313" key="1">
    <source>
        <dbReference type="EMBL" id="KZF19116.1"/>
    </source>
</evidence>
<name>A0A164ZHQ4_XYLHT</name>
<dbReference type="Proteomes" id="UP000076632">
    <property type="component" value="Unassembled WGS sequence"/>
</dbReference>
<dbReference type="GeneID" id="28898645"/>
<keyword evidence="2" id="KW-1185">Reference proteome</keyword>
<dbReference type="EMBL" id="KV407467">
    <property type="protein sequence ID" value="KZF19116.1"/>
    <property type="molecule type" value="Genomic_DNA"/>
</dbReference>
<dbReference type="InParanoid" id="A0A164ZHQ4"/>
<sequence length="52" mass="5804">MSKPRFSKNHSHPGPYGALTVFSSFCKWGCSLGSARLVAAAQSLPFSWRWIF</sequence>